<organism evidence="2 3">
    <name type="scientific">Prorocentrum cordatum</name>
    <dbReference type="NCBI Taxonomy" id="2364126"/>
    <lineage>
        <taxon>Eukaryota</taxon>
        <taxon>Sar</taxon>
        <taxon>Alveolata</taxon>
        <taxon>Dinophyceae</taxon>
        <taxon>Prorocentrales</taxon>
        <taxon>Prorocentraceae</taxon>
        <taxon>Prorocentrum</taxon>
    </lineage>
</organism>
<proteinExistence type="predicted"/>
<evidence type="ECO:0000313" key="2">
    <source>
        <dbReference type="EMBL" id="CAK0856221.1"/>
    </source>
</evidence>
<evidence type="ECO:0000256" key="1">
    <source>
        <dbReference type="SAM" id="MobiDB-lite"/>
    </source>
</evidence>
<dbReference type="EMBL" id="CAUYUJ010015615">
    <property type="protein sequence ID" value="CAK0856221.1"/>
    <property type="molecule type" value="Genomic_DNA"/>
</dbReference>
<name>A0ABN9UAT0_9DINO</name>
<keyword evidence="3" id="KW-1185">Reference proteome</keyword>
<gene>
    <name evidence="2" type="ORF">PCOR1329_LOCUS46671</name>
</gene>
<accession>A0ABN9UAT0</accession>
<protein>
    <submittedName>
        <fullName evidence="2">Uncharacterized protein</fullName>
    </submittedName>
</protein>
<evidence type="ECO:0000313" key="3">
    <source>
        <dbReference type="Proteomes" id="UP001189429"/>
    </source>
</evidence>
<feature type="region of interest" description="Disordered" evidence="1">
    <location>
        <begin position="108"/>
        <end position="143"/>
    </location>
</feature>
<comment type="caution">
    <text evidence="2">The sequence shown here is derived from an EMBL/GenBank/DDBJ whole genome shotgun (WGS) entry which is preliminary data.</text>
</comment>
<reference evidence="2" key="1">
    <citation type="submission" date="2023-10" db="EMBL/GenBank/DDBJ databases">
        <authorList>
            <person name="Chen Y."/>
            <person name="Shah S."/>
            <person name="Dougan E. K."/>
            <person name="Thang M."/>
            <person name="Chan C."/>
        </authorList>
    </citation>
    <scope>NUCLEOTIDE SEQUENCE [LARGE SCALE GENOMIC DNA]</scope>
</reference>
<sequence length="611" mass="66329">MKRAAEEICLAGWYGSAISRERLRQHLILQIPRNDPAVLHSALGNLQQHLRMLDWRPDPSRMDLPNRTRFLQLVADDGSCWAAPRPRSPPAPSPLIWFHNFSLQHMDVDPPHPKMPSIPSSDDHEVYSANESDAPMPPDYPSPTDEDLRLLDELNDQEQAFGAGPPPPFDSDFMSDDEFEYLIGEEPKPSEAGQNVSDTQSDFEGPTYLQTLYDMEMHDDERSPEDEADVLLEEPAGELAVVASDTDLTDPLFLEMTQTNMTYDGGHLSAVFPDYIPSENYVDGAALDDHSHHDLDTNAVPVREAVINHHGANRPLSNDHREIYAMRTLDSLYPVVSADKKERTRTTLHSAARHSLTPRSSRVFYFFLLKVSLIPPRLARAPSQTTRPSTPLRKCRSVVTTTLPFSAPFPDFDPVDNVVGEENGIMMNCDGVAISDLASVGDALPDLAPSHSEQLDNAADSLVGLLADASGSLDFYSVSLRGSGAPHRGAPLPPWQGLRAAATAESQASAGPAGEGTLVGGAAAAGVARRRDGHDAGWLAEALGRHAPEGGDRCSGGGSLQHLGTGWGRHRPGGLPALRYGARAALRRLRDGLQDQVRAHGSQQGCPGSAQ</sequence>
<dbReference type="Proteomes" id="UP001189429">
    <property type="component" value="Unassembled WGS sequence"/>
</dbReference>